<evidence type="ECO:0000313" key="13">
    <source>
        <dbReference type="EMBL" id="AEB14057.1"/>
    </source>
</evidence>
<keyword evidence="8" id="KW-0547">Nucleotide-binding</keyword>
<accession>F2NXH8</accession>
<evidence type="ECO:0000256" key="1">
    <source>
        <dbReference type="ARBA" id="ARBA00004496"/>
    </source>
</evidence>
<dbReference type="EMBL" id="CP002631">
    <property type="protein sequence ID" value="AEB14057.1"/>
    <property type="molecule type" value="Genomic_DNA"/>
</dbReference>
<feature type="domain" description="YrdC-like" evidence="12">
    <location>
        <begin position="7"/>
        <end position="191"/>
    </location>
</feature>
<dbReference type="Proteomes" id="UP000006852">
    <property type="component" value="Chromosome"/>
</dbReference>
<dbReference type="PANTHER" id="PTHR17490:SF16">
    <property type="entry name" value="THREONYLCARBAMOYL-AMP SYNTHASE"/>
    <property type="match status" value="1"/>
</dbReference>
<sequence>MICNKNEESARIAADFLKCGKICVLPTDTVYGFSGIAENSLQAKFGTDAKIRKIKGREEKKPFIQLVSSPDEISKYSDFKIPEQLAQKWPGALTVIVPLKFPFSEKNATVAFRCPGDLWLRNVIAECGFPIYSTSVNRSGSPVLDSVCKIEKEFSNEVDLIVDDGDKKGSLPSTIVLLKNDGWKVLRQGSVIV</sequence>
<dbReference type="eggNOG" id="COG0009">
    <property type="taxonomic scope" value="Bacteria"/>
</dbReference>
<dbReference type="EC" id="2.7.7.87" evidence="3"/>
<dbReference type="PROSITE" id="PS51163">
    <property type="entry name" value="YRDC"/>
    <property type="match status" value="1"/>
</dbReference>
<evidence type="ECO:0000313" key="14">
    <source>
        <dbReference type="Proteomes" id="UP000006852"/>
    </source>
</evidence>
<evidence type="ECO:0000259" key="12">
    <source>
        <dbReference type="PROSITE" id="PS51163"/>
    </source>
</evidence>
<keyword evidence="14" id="KW-1185">Reference proteome</keyword>
<protein>
    <recommendedName>
        <fullName evidence="10">L-threonylcarbamoyladenylate synthase</fullName>
        <ecNumber evidence="3">2.7.7.87</ecNumber>
    </recommendedName>
    <alternativeName>
        <fullName evidence="10">L-threonylcarbamoyladenylate synthase</fullName>
    </alternativeName>
</protein>
<dbReference type="KEGG" id="tsu:Tresu_1145"/>
<dbReference type="AlphaFoldDB" id="F2NXH8"/>
<keyword evidence="6" id="KW-0819">tRNA processing</keyword>
<evidence type="ECO:0000256" key="3">
    <source>
        <dbReference type="ARBA" id="ARBA00012584"/>
    </source>
</evidence>
<reference evidence="14" key="2">
    <citation type="submission" date="2011-04" db="EMBL/GenBank/DDBJ databases">
        <title>The complete genome of chromosome of Treponema succinifaciens DSM 2489.</title>
        <authorList>
            <person name="Lucas S."/>
            <person name="Copeland A."/>
            <person name="Lapidus A."/>
            <person name="Bruce D."/>
            <person name="Goodwin L."/>
            <person name="Pitluck S."/>
            <person name="Peters L."/>
            <person name="Kyrpides N."/>
            <person name="Mavromatis K."/>
            <person name="Ivanova N."/>
            <person name="Ovchinnikova G."/>
            <person name="Teshima H."/>
            <person name="Detter J.C."/>
            <person name="Tapia R."/>
            <person name="Han C."/>
            <person name="Land M."/>
            <person name="Hauser L."/>
            <person name="Markowitz V."/>
            <person name="Cheng J.-F."/>
            <person name="Hugenholtz P."/>
            <person name="Woyke T."/>
            <person name="Wu D."/>
            <person name="Gronow S."/>
            <person name="Wellnitz S."/>
            <person name="Brambilla E."/>
            <person name="Klenk H.-P."/>
            <person name="Eisen J.A."/>
        </authorList>
    </citation>
    <scope>NUCLEOTIDE SEQUENCE [LARGE SCALE GENOMIC DNA]</scope>
    <source>
        <strain evidence="14">ATCC 33096 / DSM 2489 / 6091</strain>
    </source>
</reference>
<dbReference type="GO" id="GO:0000049">
    <property type="term" value="F:tRNA binding"/>
    <property type="evidence" value="ECO:0007669"/>
    <property type="project" value="TreeGrafter"/>
</dbReference>
<comment type="similarity">
    <text evidence="2">Belongs to the SUA5 family.</text>
</comment>
<dbReference type="GO" id="GO:0003725">
    <property type="term" value="F:double-stranded RNA binding"/>
    <property type="evidence" value="ECO:0007669"/>
    <property type="project" value="InterPro"/>
</dbReference>
<dbReference type="GO" id="GO:0061710">
    <property type="term" value="F:L-threonylcarbamoyladenylate synthase"/>
    <property type="evidence" value="ECO:0007669"/>
    <property type="project" value="UniProtKB-EC"/>
</dbReference>
<gene>
    <name evidence="13" type="ordered locus">Tresu_1145</name>
</gene>
<name>F2NXH8_TRES6</name>
<dbReference type="OrthoDB" id="9814580at2"/>
<keyword evidence="4" id="KW-0963">Cytoplasm</keyword>
<organism evidence="13 14">
    <name type="scientific">Treponema succinifaciens (strain ATCC 33096 / DSM 2489 / 6091)</name>
    <dbReference type="NCBI Taxonomy" id="869209"/>
    <lineage>
        <taxon>Bacteria</taxon>
        <taxon>Pseudomonadati</taxon>
        <taxon>Spirochaetota</taxon>
        <taxon>Spirochaetia</taxon>
        <taxon>Spirochaetales</taxon>
        <taxon>Treponemataceae</taxon>
        <taxon>Treponema</taxon>
    </lineage>
</organism>
<evidence type="ECO:0000256" key="11">
    <source>
        <dbReference type="ARBA" id="ARBA00048366"/>
    </source>
</evidence>
<proteinExistence type="inferred from homology"/>
<dbReference type="SUPFAM" id="SSF55821">
    <property type="entry name" value="YrdC/RibB"/>
    <property type="match status" value="1"/>
</dbReference>
<dbReference type="GO" id="GO:0006450">
    <property type="term" value="P:regulation of translational fidelity"/>
    <property type="evidence" value="ECO:0007669"/>
    <property type="project" value="TreeGrafter"/>
</dbReference>
<dbReference type="GeneID" id="302998306"/>
<keyword evidence="7" id="KW-0548">Nucleotidyltransferase</keyword>
<dbReference type="InterPro" id="IPR006070">
    <property type="entry name" value="Sua5-like_dom"/>
</dbReference>
<dbReference type="GO" id="GO:0008033">
    <property type="term" value="P:tRNA processing"/>
    <property type="evidence" value="ECO:0007669"/>
    <property type="project" value="UniProtKB-KW"/>
</dbReference>
<reference evidence="13 14" key="1">
    <citation type="journal article" date="2011" name="Stand. Genomic Sci.">
        <title>Complete genome sequence of Treponema succinifaciens type strain (6091).</title>
        <authorList>
            <person name="Han C."/>
            <person name="Gronow S."/>
            <person name="Teshima H."/>
            <person name="Lapidus A."/>
            <person name="Nolan M."/>
            <person name="Lucas S."/>
            <person name="Hammon N."/>
            <person name="Deshpande S."/>
            <person name="Cheng J.F."/>
            <person name="Zeytun A."/>
            <person name="Tapia R."/>
            <person name="Goodwin L."/>
            <person name="Pitluck S."/>
            <person name="Liolios K."/>
            <person name="Pagani I."/>
            <person name="Ivanova N."/>
            <person name="Mavromatis K."/>
            <person name="Mikhailova N."/>
            <person name="Huntemann M."/>
            <person name="Pati A."/>
            <person name="Chen A."/>
            <person name="Palaniappan K."/>
            <person name="Land M."/>
            <person name="Hauser L."/>
            <person name="Brambilla E.M."/>
            <person name="Rohde M."/>
            <person name="Goker M."/>
            <person name="Woyke T."/>
            <person name="Bristow J."/>
            <person name="Eisen J.A."/>
            <person name="Markowitz V."/>
            <person name="Hugenholtz P."/>
            <person name="Kyrpides N.C."/>
            <person name="Klenk H.P."/>
            <person name="Detter J.C."/>
        </authorList>
    </citation>
    <scope>NUCLEOTIDE SEQUENCE [LARGE SCALE GENOMIC DNA]</scope>
    <source>
        <strain evidence="14">ATCC 33096 / DSM 2489 / 6091</strain>
    </source>
</reference>
<keyword evidence="5" id="KW-0808">Transferase</keyword>
<dbReference type="Gene3D" id="3.90.870.10">
    <property type="entry name" value="DHBP synthase"/>
    <property type="match status" value="1"/>
</dbReference>
<dbReference type="GO" id="GO:0005737">
    <property type="term" value="C:cytoplasm"/>
    <property type="evidence" value="ECO:0007669"/>
    <property type="project" value="UniProtKB-SubCell"/>
</dbReference>
<evidence type="ECO:0000256" key="10">
    <source>
        <dbReference type="ARBA" id="ARBA00029774"/>
    </source>
</evidence>
<evidence type="ECO:0000256" key="2">
    <source>
        <dbReference type="ARBA" id="ARBA00007663"/>
    </source>
</evidence>
<evidence type="ECO:0000256" key="6">
    <source>
        <dbReference type="ARBA" id="ARBA00022694"/>
    </source>
</evidence>
<keyword evidence="9" id="KW-0067">ATP-binding</keyword>
<evidence type="ECO:0000256" key="4">
    <source>
        <dbReference type="ARBA" id="ARBA00022490"/>
    </source>
</evidence>
<comment type="catalytic activity">
    <reaction evidence="11">
        <text>L-threonine + hydrogencarbonate + ATP = L-threonylcarbamoyladenylate + diphosphate + H2O</text>
        <dbReference type="Rhea" id="RHEA:36407"/>
        <dbReference type="ChEBI" id="CHEBI:15377"/>
        <dbReference type="ChEBI" id="CHEBI:17544"/>
        <dbReference type="ChEBI" id="CHEBI:30616"/>
        <dbReference type="ChEBI" id="CHEBI:33019"/>
        <dbReference type="ChEBI" id="CHEBI:57926"/>
        <dbReference type="ChEBI" id="CHEBI:73682"/>
        <dbReference type="EC" id="2.7.7.87"/>
    </reaction>
</comment>
<dbReference type="RefSeq" id="WP_013701346.1">
    <property type="nucleotide sequence ID" value="NC_015385.1"/>
</dbReference>
<evidence type="ECO:0000256" key="5">
    <source>
        <dbReference type="ARBA" id="ARBA00022679"/>
    </source>
</evidence>
<dbReference type="InterPro" id="IPR050156">
    <property type="entry name" value="TC-AMP_synthase_SUA5"/>
</dbReference>
<dbReference type="GO" id="GO:0005524">
    <property type="term" value="F:ATP binding"/>
    <property type="evidence" value="ECO:0007669"/>
    <property type="project" value="UniProtKB-KW"/>
</dbReference>
<evidence type="ECO:0000256" key="9">
    <source>
        <dbReference type="ARBA" id="ARBA00022840"/>
    </source>
</evidence>
<dbReference type="Pfam" id="PF01300">
    <property type="entry name" value="Sua5_yciO_yrdC"/>
    <property type="match status" value="1"/>
</dbReference>
<dbReference type="HOGENOM" id="CLU_031397_3_2_12"/>
<evidence type="ECO:0000256" key="7">
    <source>
        <dbReference type="ARBA" id="ARBA00022695"/>
    </source>
</evidence>
<comment type="subcellular location">
    <subcellularLocation>
        <location evidence="1">Cytoplasm</location>
    </subcellularLocation>
</comment>
<evidence type="ECO:0000256" key="8">
    <source>
        <dbReference type="ARBA" id="ARBA00022741"/>
    </source>
</evidence>
<dbReference type="PANTHER" id="PTHR17490">
    <property type="entry name" value="SUA5"/>
    <property type="match status" value="1"/>
</dbReference>
<dbReference type="InterPro" id="IPR017945">
    <property type="entry name" value="DHBP_synth_RibB-like_a/b_dom"/>
</dbReference>
<dbReference type="STRING" id="869209.Tresu_1145"/>